<dbReference type="Pfam" id="PF00060">
    <property type="entry name" value="Lig_chan"/>
    <property type="match status" value="1"/>
</dbReference>
<evidence type="ECO:0000259" key="14">
    <source>
        <dbReference type="SMART" id="SM00079"/>
    </source>
</evidence>
<evidence type="ECO:0000256" key="9">
    <source>
        <dbReference type="ARBA" id="ARBA00023170"/>
    </source>
</evidence>
<dbReference type="AlphaFoldDB" id="A0A803MDU9"/>
<comment type="subcellular location">
    <subcellularLocation>
        <location evidence="1">Membrane</location>
        <topology evidence="1">Multi-pass membrane protein</topology>
    </subcellularLocation>
</comment>
<dbReference type="PANTHER" id="PTHR18966">
    <property type="entry name" value="IONOTROPIC GLUTAMATE RECEPTOR"/>
    <property type="match status" value="1"/>
</dbReference>
<keyword evidence="9" id="KW-0675">Receptor</keyword>
<evidence type="ECO:0000256" key="11">
    <source>
        <dbReference type="ARBA" id="ARBA00023286"/>
    </source>
</evidence>
<evidence type="ECO:0000256" key="6">
    <source>
        <dbReference type="ARBA" id="ARBA00022989"/>
    </source>
</evidence>
<feature type="domain" description="Ionotropic glutamate receptor C-terminal" evidence="14">
    <location>
        <begin position="425"/>
        <end position="749"/>
    </location>
</feature>
<dbReference type="InterPro" id="IPR001638">
    <property type="entry name" value="Solute-binding_3/MltF_N"/>
</dbReference>
<dbReference type="InterPro" id="IPR015683">
    <property type="entry name" value="Ionotropic_Glu_rcpt"/>
</dbReference>
<organism evidence="15 16">
    <name type="scientific">Chenopodium quinoa</name>
    <name type="common">Quinoa</name>
    <dbReference type="NCBI Taxonomy" id="63459"/>
    <lineage>
        <taxon>Eukaryota</taxon>
        <taxon>Viridiplantae</taxon>
        <taxon>Streptophyta</taxon>
        <taxon>Embryophyta</taxon>
        <taxon>Tracheophyta</taxon>
        <taxon>Spermatophyta</taxon>
        <taxon>Magnoliopsida</taxon>
        <taxon>eudicotyledons</taxon>
        <taxon>Gunneridae</taxon>
        <taxon>Pentapetalae</taxon>
        <taxon>Caryophyllales</taxon>
        <taxon>Chenopodiaceae</taxon>
        <taxon>Chenopodioideae</taxon>
        <taxon>Atripliceae</taxon>
        <taxon>Chenopodium</taxon>
    </lineage>
</organism>
<reference evidence="15" key="1">
    <citation type="journal article" date="2017" name="Nature">
        <title>The genome of Chenopodium quinoa.</title>
        <authorList>
            <person name="Jarvis D.E."/>
            <person name="Ho Y.S."/>
            <person name="Lightfoot D.J."/>
            <person name="Schmoeckel S.M."/>
            <person name="Li B."/>
            <person name="Borm T.J.A."/>
            <person name="Ohyanagi H."/>
            <person name="Mineta K."/>
            <person name="Michell C.T."/>
            <person name="Saber N."/>
            <person name="Kharbatia N.M."/>
            <person name="Rupper R.R."/>
            <person name="Sharp A.R."/>
            <person name="Dally N."/>
            <person name="Boughton B.A."/>
            <person name="Woo Y.H."/>
            <person name="Gao G."/>
            <person name="Schijlen E.G.W.M."/>
            <person name="Guo X."/>
            <person name="Momin A.A."/>
            <person name="Negrao S."/>
            <person name="Al-Babili S."/>
            <person name="Gehring C."/>
            <person name="Roessner U."/>
            <person name="Jung C."/>
            <person name="Murphy K."/>
            <person name="Arold S.T."/>
            <person name="Gojobori T."/>
            <person name="van der Linden C.G."/>
            <person name="van Loo E.N."/>
            <person name="Jellen E.N."/>
            <person name="Maughan P.J."/>
            <person name="Tester M."/>
        </authorList>
    </citation>
    <scope>NUCLEOTIDE SEQUENCE [LARGE SCALE GENOMIC DNA]</scope>
    <source>
        <strain evidence="15">cv. PI 614886</strain>
    </source>
</reference>
<dbReference type="EnsemblPlants" id="AUR62027642-RA">
    <property type="protein sequence ID" value="AUR62027642-RA:cds"/>
    <property type="gene ID" value="AUR62027642"/>
</dbReference>
<evidence type="ECO:0000256" key="8">
    <source>
        <dbReference type="ARBA" id="ARBA00023136"/>
    </source>
</evidence>
<sequence>MGKEQRIAIEIAVENAKISVHFIDHNQRPLQTAFEAEALIKEKKVEVIIVGIEDWQTTTLVAKIGSLAQVPVLSLAASPPITSPFASRQWPFLVQMSHNAIQQVQTIASIIQSYLWRRVIVVYEDDVSTSCGNCGKISLLTTSLQNIGSQIEHHLVLPPLGSTTNPRGTISEELLKFANGRYYSRVFIVLRVSLPYVSLLFEEAKGNGLMRDDSAWILSEDITNFLPSLDYPTMLNMEGAIGIMAKFDNSTKGFEVFDAKFGFKFLQAYEKERYYEPSFQALIAYDAITTIIKAKQSLSNNIGDHIVTSKSFLQEILQRLSGKVIFDQKHHDLGVSTSTRLVNIASSNYREVLDFSSDDIEDEDTAKTLANVIKWPGNLTGAIPKGWAMPTNAKPIRIGVPISHNYNNYINYTGSRALDGDFCLTRHVPNSVHNKDFKGYSVHLFKEVLQHLDYRLPYVFIPYNGSFDNLIGLVHNKCFDAAIGDITILGRRMELVDFTLPYKESGLSIIRPASKSYNSHGPWIFLKPFTTKMWIVTFFIFVYNMIIIWALEHGSNSEFRGTWRNQLGATAWFTINSLYFALTETISSKLARVVVIMWFFMIMILTSSYIANLTSMITNDRLNRTSIDVEMLQRTNAKVGYDKSSFVNTFLEDLLKFNSTNIIPMEPKFEDSHMELKARNISAACLEYPYAQLFVTKYCNKYIMTNPIHRFGGFGFVFPKGSPITDDVSKAILKLTELDRLKHLEKRSSN</sequence>
<evidence type="ECO:0000256" key="1">
    <source>
        <dbReference type="ARBA" id="ARBA00004141"/>
    </source>
</evidence>
<reference evidence="15" key="2">
    <citation type="submission" date="2021-03" db="UniProtKB">
        <authorList>
            <consortium name="EnsemblPlants"/>
        </authorList>
    </citation>
    <scope>IDENTIFICATION</scope>
</reference>
<dbReference type="InterPro" id="IPR001320">
    <property type="entry name" value="Iontro_rcpt_C"/>
</dbReference>
<keyword evidence="16" id="KW-1185">Reference proteome</keyword>
<dbReference type="InterPro" id="IPR001828">
    <property type="entry name" value="ANF_lig-bd_rcpt"/>
</dbReference>
<feature type="transmembrane region" description="Helical" evidence="13">
    <location>
        <begin position="563"/>
        <end position="581"/>
    </location>
</feature>
<proteinExistence type="inferred from homology"/>
<evidence type="ECO:0000256" key="2">
    <source>
        <dbReference type="ARBA" id="ARBA00008685"/>
    </source>
</evidence>
<dbReference type="GO" id="GO:0015276">
    <property type="term" value="F:ligand-gated monoatomic ion channel activity"/>
    <property type="evidence" value="ECO:0007669"/>
    <property type="project" value="InterPro"/>
</dbReference>
<feature type="transmembrane region" description="Helical" evidence="13">
    <location>
        <begin position="593"/>
        <end position="611"/>
    </location>
</feature>
<keyword evidence="7" id="KW-0406">Ion transport</keyword>
<dbReference type="Gene3D" id="3.40.50.2300">
    <property type="match status" value="1"/>
</dbReference>
<keyword evidence="12" id="KW-0407">Ion channel</keyword>
<dbReference type="Pfam" id="PF01094">
    <property type="entry name" value="ANF_receptor"/>
    <property type="match status" value="1"/>
</dbReference>
<dbReference type="OMA" id="WIINEGV"/>
<feature type="transmembrane region" description="Helical" evidence="13">
    <location>
        <begin position="533"/>
        <end position="551"/>
    </location>
</feature>
<evidence type="ECO:0000313" key="16">
    <source>
        <dbReference type="Proteomes" id="UP000596660"/>
    </source>
</evidence>
<protein>
    <recommendedName>
        <fullName evidence="14">Ionotropic glutamate receptor C-terminal domain-containing protein</fullName>
    </recommendedName>
</protein>
<comment type="similarity">
    <text evidence="2">Belongs to the glutamate-gated ion channel (TC 1.A.10.1) family.</text>
</comment>
<dbReference type="InterPro" id="IPR028082">
    <property type="entry name" value="Peripla_BP_I"/>
</dbReference>
<evidence type="ECO:0000256" key="13">
    <source>
        <dbReference type="SAM" id="Phobius"/>
    </source>
</evidence>
<dbReference type="GO" id="GO:0016020">
    <property type="term" value="C:membrane"/>
    <property type="evidence" value="ECO:0007669"/>
    <property type="project" value="UniProtKB-SubCell"/>
</dbReference>
<evidence type="ECO:0000256" key="12">
    <source>
        <dbReference type="ARBA" id="ARBA00023303"/>
    </source>
</evidence>
<keyword evidence="3" id="KW-0813">Transport</keyword>
<keyword evidence="6 13" id="KW-1133">Transmembrane helix</keyword>
<dbReference type="Proteomes" id="UP000596660">
    <property type="component" value="Unplaced"/>
</dbReference>
<dbReference type="FunFam" id="1.10.287.70:FF:000037">
    <property type="entry name" value="Glutamate receptor"/>
    <property type="match status" value="1"/>
</dbReference>
<dbReference type="Gene3D" id="1.10.287.70">
    <property type="match status" value="1"/>
</dbReference>
<evidence type="ECO:0000256" key="3">
    <source>
        <dbReference type="ARBA" id="ARBA00022448"/>
    </source>
</evidence>
<keyword evidence="8 13" id="KW-0472">Membrane</keyword>
<keyword evidence="10" id="KW-0325">Glycoprotein</keyword>
<evidence type="ECO:0000256" key="4">
    <source>
        <dbReference type="ARBA" id="ARBA00022692"/>
    </source>
</evidence>
<dbReference type="Gramene" id="AUR62027642-RA">
    <property type="protein sequence ID" value="AUR62027642-RA:cds"/>
    <property type="gene ID" value="AUR62027642"/>
</dbReference>
<evidence type="ECO:0000313" key="15">
    <source>
        <dbReference type="EnsemblPlants" id="AUR62027642-RA:cds"/>
    </source>
</evidence>
<dbReference type="SUPFAM" id="SSF53822">
    <property type="entry name" value="Periplasmic binding protein-like I"/>
    <property type="match status" value="1"/>
</dbReference>
<dbReference type="SUPFAM" id="SSF53850">
    <property type="entry name" value="Periplasmic binding protein-like II"/>
    <property type="match status" value="1"/>
</dbReference>
<evidence type="ECO:0000256" key="5">
    <source>
        <dbReference type="ARBA" id="ARBA00022729"/>
    </source>
</evidence>
<accession>A0A803MDU9</accession>
<dbReference type="SMART" id="SM00079">
    <property type="entry name" value="PBPe"/>
    <property type="match status" value="1"/>
</dbReference>
<keyword evidence="4 13" id="KW-0812">Transmembrane</keyword>
<dbReference type="Gene3D" id="3.40.190.10">
    <property type="entry name" value="Periplasmic binding protein-like II"/>
    <property type="match status" value="3"/>
</dbReference>
<name>A0A803MDU9_CHEQI</name>
<keyword evidence="5" id="KW-0732">Signal</keyword>
<evidence type="ECO:0000256" key="10">
    <source>
        <dbReference type="ARBA" id="ARBA00023180"/>
    </source>
</evidence>
<keyword evidence="11" id="KW-1071">Ligand-gated ion channel</keyword>
<evidence type="ECO:0000256" key="7">
    <source>
        <dbReference type="ARBA" id="ARBA00023065"/>
    </source>
</evidence>
<dbReference type="Pfam" id="PF00497">
    <property type="entry name" value="SBP_bac_3"/>
    <property type="match status" value="1"/>
</dbReference>